<dbReference type="Pfam" id="PF03704">
    <property type="entry name" value="BTAD"/>
    <property type="match status" value="1"/>
</dbReference>
<dbReference type="Gene3D" id="1.25.40.10">
    <property type="entry name" value="Tetratricopeptide repeat domain"/>
    <property type="match status" value="1"/>
</dbReference>
<dbReference type="PROSITE" id="PS51755">
    <property type="entry name" value="OMPR_PHOB"/>
    <property type="match status" value="1"/>
</dbReference>
<dbReference type="InterPro" id="IPR005158">
    <property type="entry name" value="BTAD"/>
</dbReference>
<evidence type="ECO:0000256" key="4">
    <source>
        <dbReference type="ARBA" id="ARBA00023125"/>
    </source>
</evidence>
<keyword evidence="5" id="KW-0804">Transcription</keyword>
<reference evidence="9" key="1">
    <citation type="submission" date="2023-07" db="EMBL/GenBank/DDBJ databases">
        <title>30 novel species of actinomycetes from the DSMZ collection.</title>
        <authorList>
            <person name="Nouioui I."/>
        </authorList>
    </citation>
    <scope>NUCLEOTIDE SEQUENCE [LARGE SCALE GENOMIC DNA]</scope>
    <source>
        <strain evidence="9">DSM 41979</strain>
    </source>
</reference>
<evidence type="ECO:0000256" key="1">
    <source>
        <dbReference type="ARBA" id="ARBA00005820"/>
    </source>
</evidence>
<keyword evidence="2" id="KW-0902">Two-component regulatory system</keyword>
<dbReference type="InterPro" id="IPR051677">
    <property type="entry name" value="AfsR-DnrI-RedD_regulator"/>
</dbReference>
<dbReference type="RefSeq" id="WP_010270958.1">
    <property type="nucleotide sequence ID" value="NZ_JAVRET010000020.1"/>
</dbReference>
<dbReference type="SMART" id="SM01043">
    <property type="entry name" value="BTAD"/>
    <property type="match status" value="1"/>
</dbReference>
<evidence type="ECO:0000256" key="5">
    <source>
        <dbReference type="ARBA" id="ARBA00023163"/>
    </source>
</evidence>
<comment type="similarity">
    <text evidence="1">Belongs to the AfsR/DnrI/RedD regulatory family.</text>
</comment>
<protein>
    <submittedName>
        <fullName evidence="8">BTAD domain-containing putative transcriptional regulator</fullName>
    </submittedName>
</protein>
<gene>
    <name evidence="8" type="ORF">RM698_11070</name>
</gene>
<comment type="caution">
    <text evidence="8">The sequence shown here is derived from an EMBL/GenBank/DDBJ whole genome shotgun (WGS) entry which is preliminary data.</text>
</comment>
<keyword evidence="9" id="KW-1185">Reference proteome</keyword>
<dbReference type="PANTHER" id="PTHR35807:SF1">
    <property type="entry name" value="TRANSCRIPTIONAL REGULATOR REDD"/>
    <property type="match status" value="1"/>
</dbReference>
<dbReference type="InterPro" id="IPR001867">
    <property type="entry name" value="OmpR/PhoB-type_DNA-bd"/>
</dbReference>
<evidence type="ECO:0000256" key="6">
    <source>
        <dbReference type="PROSITE-ProRule" id="PRU01091"/>
    </source>
</evidence>
<dbReference type="SMART" id="SM00862">
    <property type="entry name" value="Trans_reg_C"/>
    <property type="match status" value="1"/>
</dbReference>
<organism evidence="8 9">
    <name type="scientific">Streptomyces evansiae</name>
    <dbReference type="NCBI Taxonomy" id="3075535"/>
    <lineage>
        <taxon>Bacteria</taxon>
        <taxon>Bacillati</taxon>
        <taxon>Actinomycetota</taxon>
        <taxon>Actinomycetes</taxon>
        <taxon>Kitasatosporales</taxon>
        <taxon>Streptomycetaceae</taxon>
        <taxon>Streptomyces</taxon>
    </lineage>
</organism>
<evidence type="ECO:0000256" key="3">
    <source>
        <dbReference type="ARBA" id="ARBA00023015"/>
    </source>
</evidence>
<dbReference type="SUPFAM" id="SSF48452">
    <property type="entry name" value="TPR-like"/>
    <property type="match status" value="1"/>
</dbReference>
<feature type="DNA-binding region" description="OmpR/PhoB-type" evidence="6">
    <location>
        <begin position="1"/>
        <end position="101"/>
    </location>
</feature>
<dbReference type="Proteomes" id="UP001183610">
    <property type="component" value="Unassembled WGS sequence"/>
</dbReference>
<dbReference type="InterPro" id="IPR011990">
    <property type="entry name" value="TPR-like_helical_dom_sf"/>
</dbReference>
<dbReference type="Gene3D" id="1.10.10.10">
    <property type="entry name" value="Winged helix-like DNA-binding domain superfamily/Winged helix DNA-binding domain"/>
    <property type="match status" value="1"/>
</dbReference>
<dbReference type="InterPro" id="IPR016032">
    <property type="entry name" value="Sig_transdc_resp-reg_C-effctor"/>
</dbReference>
<keyword evidence="4 6" id="KW-0238">DNA-binding</keyword>
<sequence length="270" mass="29238">MDLRVLGGLSVHEEGVPICPPTAVGRQLLALFAAHADQVVPSCVVTEELWPQGAPPDATRVLETNLRQLREAIAGALSRRGEDPSIENVLAPVPGGYRLETRGGFSDARAFARTVGASYRTMESGDLAGAAARLREALALWTAAPFADVAQGPHLRAQSALLVTSWERALDHWIDVETRRGRARELCMDLSVLLLRFRSTAPLYERLHSDLLTGHWGADVIRRHIMRRRRATLTVQRGIGQLRGARPPRWDTTAVAAGAGEGAMTPLGGA</sequence>
<dbReference type="PANTHER" id="PTHR35807">
    <property type="entry name" value="TRANSCRIPTIONAL REGULATOR REDD-RELATED"/>
    <property type="match status" value="1"/>
</dbReference>
<evidence type="ECO:0000256" key="2">
    <source>
        <dbReference type="ARBA" id="ARBA00023012"/>
    </source>
</evidence>
<proteinExistence type="inferred from homology"/>
<evidence type="ECO:0000259" key="7">
    <source>
        <dbReference type="PROSITE" id="PS51755"/>
    </source>
</evidence>
<evidence type="ECO:0000313" key="8">
    <source>
        <dbReference type="EMBL" id="MDT0409582.1"/>
    </source>
</evidence>
<dbReference type="EMBL" id="JAVRET010000020">
    <property type="protein sequence ID" value="MDT0409582.1"/>
    <property type="molecule type" value="Genomic_DNA"/>
</dbReference>
<feature type="domain" description="OmpR/PhoB-type" evidence="7">
    <location>
        <begin position="1"/>
        <end position="101"/>
    </location>
</feature>
<evidence type="ECO:0000313" key="9">
    <source>
        <dbReference type="Proteomes" id="UP001183610"/>
    </source>
</evidence>
<accession>A0ABU2QZR5</accession>
<dbReference type="InterPro" id="IPR036388">
    <property type="entry name" value="WH-like_DNA-bd_sf"/>
</dbReference>
<dbReference type="SUPFAM" id="SSF46894">
    <property type="entry name" value="C-terminal effector domain of the bipartite response regulators"/>
    <property type="match status" value="1"/>
</dbReference>
<keyword evidence="3" id="KW-0805">Transcription regulation</keyword>
<name>A0ABU2QZR5_9ACTN</name>